<protein>
    <submittedName>
        <fullName evidence="9">Histone</fullName>
    </submittedName>
</protein>
<dbReference type="CDD" id="cd22911">
    <property type="entry name" value="HFD_H3"/>
    <property type="match status" value="1"/>
</dbReference>
<keyword evidence="6" id="KW-0812">Transmembrane</keyword>
<dbReference type="GO" id="GO:0000786">
    <property type="term" value="C:nucleosome"/>
    <property type="evidence" value="ECO:0007669"/>
    <property type="project" value="UniProtKB-KW"/>
</dbReference>
<dbReference type="PANTHER" id="PTHR42109">
    <property type="entry name" value="UNPLACED GENOMIC SCAFFOLD UM_SCAF_CONTIG_1.265, WHOLE GENOME SHOTGUN SEQUENCE"/>
    <property type="match status" value="1"/>
</dbReference>
<feature type="region of interest" description="Disordered" evidence="5">
    <location>
        <begin position="417"/>
        <end position="466"/>
    </location>
</feature>
<evidence type="ECO:0000259" key="7">
    <source>
        <dbReference type="Pfam" id="PF00125"/>
    </source>
</evidence>
<feature type="domain" description="Core Histone H2A/H2B/H3" evidence="7">
    <location>
        <begin position="64"/>
        <end position="156"/>
    </location>
</feature>
<evidence type="ECO:0000256" key="4">
    <source>
        <dbReference type="ARBA" id="ARBA00023269"/>
    </source>
</evidence>
<evidence type="ECO:0000256" key="2">
    <source>
        <dbReference type="ARBA" id="ARBA00010343"/>
    </source>
</evidence>
<dbReference type="Gene3D" id="1.10.20.10">
    <property type="entry name" value="Histone, subunit A"/>
    <property type="match status" value="1"/>
</dbReference>
<gene>
    <name evidence="9" type="ORF">B9Z65_2171</name>
</gene>
<feature type="transmembrane region" description="Helical" evidence="6">
    <location>
        <begin position="386"/>
        <end position="411"/>
    </location>
</feature>
<dbReference type="GO" id="GO:0030527">
    <property type="term" value="F:structural constituent of chromatin"/>
    <property type="evidence" value="ECO:0007669"/>
    <property type="project" value="InterPro"/>
</dbReference>
<dbReference type="InterPro" id="IPR009072">
    <property type="entry name" value="Histone-fold"/>
</dbReference>
<keyword evidence="10" id="KW-1185">Reference proteome</keyword>
<evidence type="ECO:0000313" key="9">
    <source>
        <dbReference type="EMBL" id="PSK37429.1"/>
    </source>
</evidence>
<dbReference type="AlphaFoldDB" id="A0A2P7YN93"/>
<evidence type="ECO:0000313" key="10">
    <source>
        <dbReference type="Proteomes" id="UP000243723"/>
    </source>
</evidence>
<feature type="transmembrane region" description="Helical" evidence="6">
    <location>
        <begin position="205"/>
        <end position="227"/>
    </location>
</feature>
<evidence type="ECO:0000259" key="8">
    <source>
        <dbReference type="Pfam" id="PF24800"/>
    </source>
</evidence>
<dbReference type="InterPro" id="IPR000164">
    <property type="entry name" value="Histone_H3/CENP-A"/>
</dbReference>
<keyword evidence="4" id="KW-0238">DNA-binding</keyword>
<evidence type="ECO:0000256" key="1">
    <source>
        <dbReference type="ARBA" id="ARBA00004286"/>
    </source>
</evidence>
<dbReference type="Pfam" id="PF24800">
    <property type="entry name" value="DUF7702"/>
    <property type="match status" value="1"/>
</dbReference>
<proteinExistence type="inferred from homology"/>
<dbReference type="InterPro" id="IPR056119">
    <property type="entry name" value="DUF7702"/>
</dbReference>
<comment type="similarity">
    <text evidence="2">Belongs to the histone H3 family.</text>
</comment>
<feature type="transmembrane region" description="Helical" evidence="6">
    <location>
        <begin position="313"/>
        <end position="334"/>
    </location>
</feature>
<dbReference type="SMART" id="SM00428">
    <property type="entry name" value="H3"/>
    <property type="match status" value="1"/>
</dbReference>
<dbReference type="OrthoDB" id="2560628at2759"/>
<name>A0A2P7YN93_9PEZI</name>
<dbReference type="GO" id="GO:0046982">
    <property type="term" value="F:protein heterodimerization activity"/>
    <property type="evidence" value="ECO:0007669"/>
    <property type="project" value="InterPro"/>
</dbReference>
<comment type="caution">
    <text evidence="9">The sequence shown here is derived from an EMBL/GenBank/DDBJ whole genome shotgun (WGS) entry which is preliminary data.</text>
</comment>
<dbReference type="Proteomes" id="UP000243723">
    <property type="component" value="Unassembled WGS sequence"/>
</dbReference>
<evidence type="ECO:0000256" key="3">
    <source>
        <dbReference type="ARBA" id="ARBA00022454"/>
    </source>
</evidence>
<keyword evidence="6" id="KW-1133">Transmembrane helix</keyword>
<feature type="compositionally biased region" description="Polar residues" evidence="5">
    <location>
        <begin position="425"/>
        <end position="444"/>
    </location>
</feature>
<feature type="region of interest" description="Disordered" evidence="5">
    <location>
        <begin position="1"/>
        <end position="35"/>
    </location>
</feature>
<feature type="domain" description="DUF7702" evidence="8">
    <location>
        <begin position="191"/>
        <end position="411"/>
    </location>
</feature>
<dbReference type="STRING" id="40998.A0A2P7YN93"/>
<keyword evidence="4" id="KW-0544">Nucleosome core</keyword>
<reference evidence="9 10" key="1">
    <citation type="submission" date="2017-05" db="EMBL/GenBank/DDBJ databases">
        <title>Draft genome sequence of Elsinoe australis.</title>
        <authorList>
            <person name="Cheng Q."/>
        </authorList>
    </citation>
    <scope>NUCLEOTIDE SEQUENCE [LARGE SCALE GENOMIC DNA]</scope>
    <source>
        <strain evidence="9 10">NL1</strain>
    </source>
</reference>
<dbReference type="PANTHER" id="PTHR42109:SF2">
    <property type="entry name" value="INTEGRAL MEMBRANE PROTEIN"/>
    <property type="match status" value="1"/>
</dbReference>
<feature type="compositionally biased region" description="Polar residues" evidence="5">
    <location>
        <begin position="10"/>
        <end position="24"/>
    </location>
</feature>
<evidence type="ECO:0000256" key="6">
    <source>
        <dbReference type="SAM" id="Phobius"/>
    </source>
</evidence>
<accession>A0A2P7YN93</accession>
<comment type="subcellular location">
    <subcellularLocation>
        <location evidence="1">Chromosome</location>
    </subcellularLocation>
</comment>
<feature type="compositionally biased region" description="Polar residues" evidence="5">
    <location>
        <begin position="457"/>
        <end position="466"/>
    </location>
</feature>
<keyword evidence="6" id="KW-0472">Membrane</keyword>
<dbReference type="Pfam" id="PF00125">
    <property type="entry name" value="Histone"/>
    <property type="match status" value="1"/>
</dbReference>
<dbReference type="EMBL" id="NHZQ01000412">
    <property type="protein sequence ID" value="PSK37429.1"/>
    <property type="molecule type" value="Genomic_DNA"/>
</dbReference>
<evidence type="ECO:0000256" key="5">
    <source>
        <dbReference type="SAM" id="MobiDB-lite"/>
    </source>
</evidence>
<dbReference type="PRINTS" id="PR00622">
    <property type="entry name" value="HISTONEH3"/>
</dbReference>
<feature type="transmembrane region" description="Helical" evidence="6">
    <location>
        <begin position="233"/>
        <end position="254"/>
    </location>
</feature>
<dbReference type="InterPro" id="IPR007125">
    <property type="entry name" value="H2A/H2B/H3"/>
</dbReference>
<organism evidence="9 10">
    <name type="scientific">Elsinoe australis</name>
    <dbReference type="NCBI Taxonomy" id="40998"/>
    <lineage>
        <taxon>Eukaryota</taxon>
        <taxon>Fungi</taxon>
        <taxon>Dikarya</taxon>
        <taxon>Ascomycota</taxon>
        <taxon>Pezizomycotina</taxon>
        <taxon>Dothideomycetes</taxon>
        <taxon>Dothideomycetidae</taxon>
        <taxon>Myriangiales</taxon>
        <taxon>Elsinoaceae</taxon>
        <taxon>Elsinoe</taxon>
    </lineage>
</organism>
<feature type="transmembrane region" description="Helical" evidence="6">
    <location>
        <begin position="275"/>
        <end position="293"/>
    </location>
</feature>
<dbReference type="GO" id="GO:0003677">
    <property type="term" value="F:DNA binding"/>
    <property type="evidence" value="ECO:0007669"/>
    <property type="project" value="InterPro"/>
</dbReference>
<dbReference type="SUPFAM" id="SSF47113">
    <property type="entry name" value="Histone-fold"/>
    <property type="match status" value="1"/>
</dbReference>
<keyword evidence="3" id="KW-0158">Chromosome</keyword>
<feature type="transmembrane region" description="Helical" evidence="6">
    <location>
        <begin position="346"/>
        <end position="366"/>
    </location>
</feature>
<sequence length="466" mass="50614">MAQKMAMKTVPSTGGKTVPNNVRKTSGKKTVGKGFVPMGKGGKRMDFRTQTYGQIKKPRKWKAGTVALREIKKYQKSFEPLILRTPFHRLCREIAATQWASNNRATGTYRFQPEALDAIQEGAESFLVGLFFATQKLACHTGRITIMAKDMRLVREIRRKTSNLEVVGSSPTLGAFCMSDSAVLDGIMPLIFVCSKHGFKRSEGWLFLIILSLLRLIGAATGVAAVSNPGNKSLIACSIVCAGIGLSPLLLALVGFTRKIHGSMAPNPPITPRTLRFASLPITLALILGIVAGNKTFSTNPQTSAEGHTYSKASALLYALSVIIVAAILLLTFHTRNRMDRIYQKLLYAGLLAVPSLTVRIIYSIISAFDYKNSATFSQVSNTSKAVVMQGCMSVLMEAIVVAIYIAAALMTPSEAKNRSRDTPISDNQTLSKVSDSDTQNDSGGTKGSHTQDEYVYQSQTQRSSV</sequence>